<evidence type="ECO:0000256" key="2">
    <source>
        <dbReference type="PROSITE-ProRule" id="PRU00339"/>
    </source>
</evidence>
<dbReference type="PANTHER" id="PTHR12874:SF29">
    <property type="entry name" value="F-BOX ONLY PROTEIN 9"/>
    <property type="match status" value="1"/>
</dbReference>
<evidence type="ECO:0000259" key="5">
    <source>
        <dbReference type="Pfam" id="PF19270"/>
    </source>
</evidence>
<dbReference type="EMBL" id="CAKXAJ010025657">
    <property type="protein sequence ID" value="CAH2242530.1"/>
    <property type="molecule type" value="Genomic_DNA"/>
</dbReference>
<sequence>MASAAGTGADGAGDCEGEEQEDSSSSNHSVCDPAEALDSLQLNDKKEDIEDELTVFRQQWQRELESTPSPHKESRPAPLAQREPVQPLTDEEKAKQLFLCGVEMERGGKLYEAIQHYKRAIQILPDVEIRLYESSELRTDTPTEEYEIEEVCHSERAEDSDDDEAVEGEELVARLQRTLARKGHLFQPVYQTKSAHMSWLPYEVVQLVLRWVVGAELDAGSLERLAATCRGFYVAAREPELWRCLCVKTWGLECGTPRANGYVNWRHMYVDRARLNLNGCYISKTTYLRHGENSFQDHFYRPWYLIDYYRYLRFFPEGLVLMWTTAEEPAACVGHLKYRETKNSLGIMSGHYRLVGDTVVIFIKKPCSEKTPASNTRFRARRKEAAEPHEQVFQLTKTKTKTGSARPRPRPRPGVLAQDQDQDWLSLVLFLHLGNTNVERCTLSYCLTATTTFGNPVPASARPSALSPGRQMRRSLSQIQESGGGGGGGGGGAGRAGSVLRRRTLPRFFSMVACGQRATEPGRRHGPAAGPAPDPRFVFFSIVACRSHNPRYSPLPGASAAALGARDPPSPAATRHRYISLVTPSVPTMRP</sequence>
<feature type="domain" description="F-box protein Hrt3/FBXO9 C-terminal" evidence="5">
    <location>
        <begin position="264"/>
        <end position="382"/>
    </location>
</feature>
<comment type="caution">
    <text evidence="6">The sequence shown here is derived from an EMBL/GenBank/DDBJ whole genome shotgun (WGS) entry which is preliminary data.</text>
</comment>
<keyword evidence="2" id="KW-0802">TPR repeat</keyword>
<dbReference type="GO" id="GO:0031146">
    <property type="term" value="P:SCF-dependent proteasomal ubiquitin-dependent protein catabolic process"/>
    <property type="evidence" value="ECO:0007669"/>
    <property type="project" value="TreeGrafter"/>
</dbReference>
<keyword evidence="7" id="KW-1185">Reference proteome</keyword>
<dbReference type="PANTHER" id="PTHR12874">
    <property type="entry name" value="F-BOX ONLY PROTEIN 48-RELATED"/>
    <property type="match status" value="1"/>
</dbReference>
<feature type="compositionally biased region" description="Basic and acidic residues" evidence="3">
    <location>
        <begin position="60"/>
        <end position="75"/>
    </location>
</feature>
<reference evidence="6" key="1">
    <citation type="submission" date="2022-03" db="EMBL/GenBank/DDBJ databases">
        <authorList>
            <person name="Lindestad O."/>
        </authorList>
    </citation>
    <scope>NUCLEOTIDE SEQUENCE</scope>
</reference>
<feature type="domain" description="F-box" evidence="4">
    <location>
        <begin position="200"/>
        <end position="247"/>
    </location>
</feature>
<feature type="compositionally biased region" description="Gly residues" evidence="3">
    <location>
        <begin position="482"/>
        <end position="495"/>
    </location>
</feature>
<feature type="repeat" description="TPR" evidence="2">
    <location>
        <begin position="94"/>
        <end position="127"/>
    </location>
</feature>
<feature type="region of interest" description="Disordered" evidence="3">
    <location>
        <begin position="60"/>
        <end position="90"/>
    </location>
</feature>
<gene>
    <name evidence="6" type="primary">jg15043</name>
    <name evidence="6" type="ORF">PAEG_LOCUS18803</name>
</gene>
<evidence type="ECO:0000313" key="6">
    <source>
        <dbReference type="EMBL" id="CAH2242530.1"/>
    </source>
</evidence>
<organism evidence="6 7">
    <name type="scientific">Pararge aegeria aegeria</name>
    <dbReference type="NCBI Taxonomy" id="348720"/>
    <lineage>
        <taxon>Eukaryota</taxon>
        <taxon>Metazoa</taxon>
        <taxon>Ecdysozoa</taxon>
        <taxon>Arthropoda</taxon>
        <taxon>Hexapoda</taxon>
        <taxon>Insecta</taxon>
        <taxon>Pterygota</taxon>
        <taxon>Neoptera</taxon>
        <taxon>Endopterygota</taxon>
        <taxon>Lepidoptera</taxon>
        <taxon>Glossata</taxon>
        <taxon>Ditrysia</taxon>
        <taxon>Papilionoidea</taxon>
        <taxon>Nymphalidae</taxon>
        <taxon>Satyrinae</taxon>
        <taxon>Satyrini</taxon>
        <taxon>Parargina</taxon>
        <taxon>Pararge</taxon>
    </lineage>
</organism>
<dbReference type="CDD" id="cd22089">
    <property type="entry name" value="F-box_FBXO9"/>
    <property type="match status" value="1"/>
</dbReference>
<accession>A0A8S4RXP5</accession>
<dbReference type="OrthoDB" id="2117972at2759"/>
<dbReference type="SUPFAM" id="SSF81383">
    <property type="entry name" value="F-box domain"/>
    <property type="match status" value="1"/>
</dbReference>
<dbReference type="AlphaFoldDB" id="A0A8S4RXP5"/>
<evidence type="ECO:0000256" key="1">
    <source>
        <dbReference type="ARBA" id="ARBA00022786"/>
    </source>
</evidence>
<protein>
    <submittedName>
        <fullName evidence="6">Jg15043 protein</fullName>
    </submittedName>
</protein>
<dbReference type="InterPro" id="IPR001810">
    <property type="entry name" value="F-box_dom"/>
</dbReference>
<evidence type="ECO:0000256" key="3">
    <source>
        <dbReference type="SAM" id="MobiDB-lite"/>
    </source>
</evidence>
<dbReference type="Gene3D" id="1.20.1280.50">
    <property type="match status" value="1"/>
</dbReference>
<feature type="region of interest" description="Disordered" evidence="3">
    <location>
        <begin position="1"/>
        <end position="45"/>
    </location>
</feature>
<dbReference type="Proteomes" id="UP000838756">
    <property type="component" value="Unassembled WGS sequence"/>
</dbReference>
<keyword evidence="1" id="KW-0833">Ubl conjugation pathway</keyword>
<proteinExistence type="predicted"/>
<feature type="region of interest" description="Disordered" evidence="3">
    <location>
        <begin position="458"/>
        <end position="497"/>
    </location>
</feature>
<dbReference type="Pfam" id="PF12937">
    <property type="entry name" value="F-box-like"/>
    <property type="match status" value="1"/>
</dbReference>
<dbReference type="GO" id="GO:0019005">
    <property type="term" value="C:SCF ubiquitin ligase complex"/>
    <property type="evidence" value="ECO:0007669"/>
    <property type="project" value="TreeGrafter"/>
</dbReference>
<evidence type="ECO:0000313" key="7">
    <source>
        <dbReference type="Proteomes" id="UP000838756"/>
    </source>
</evidence>
<dbReference type="InterPro" id="IPR036047">
    <property type="entry name" value="F-box-like_dom_sf"/>
</dbReference>
<dbReference type="GO" id="GO:0005737">
    <property type="term" value="C:cytoplasm"/>
    <property type="evidence" value="ECO:0007669"/>
    <property type="project" value="TreeGrafter"/>
</dbReference>
<name>A0A8S4RXP5_9NEOP</name>
<dbReference type="PROSITE" id="PS50005">
    <property type="entry name" value="TPR"/>
    <property type="match status" value="1"/>
</dbReference>
<dbReference type="InterPro" id="IPR019734">
    <property type="entry name" value="TPR_rpt"/>
</dbReference>
<dbReference type="Pfam" id="PF19270">
    <property type="entry name" value="FBO_C"/>
    <property type="match status" value="1"/>
</dbReference>
<feature type="compositionally biased region" description="Acidic residues" evidence="3">
    <location>
        <begin position="13"/>
        <end position="22"/>
    </location>
</feature>
<evidence type="ECO:0000259" key="4">
    <source>
        <dbReference type="Pfam" id="PF12937"/>
    </source>
</evidence>
<dbReference type="InterPro" id="IPR045464">
    <property type="entry name" value="Hrt3/FBXO9_C"/>
</dbReference>
<feature type="region of interest" description="Disordered" evidence="3">
    <location>
        <begin position="398"/>
        <end position="417"/>
    </location>
</feature>